<reference evidence="2" key="1">
    <citation type="journal article" date="2015" name="BMC Genomics">
        <title>Draft genome of a commonly misdiagnosed multidrug resistant pathogen Candida auris.</title>
        <authorList>
            <person name="Chatterjee S."/>
            <person name="Alampalli S.V."/>
            <person name="Nageshan R.K."/>
            <person name="Chettiar S.T."/>
            <person name="Joshi S."/>
            <person name="Tatu U.S."/>
        </authorList>
    </citation>
    <scope>NUCLEOTIDE SEQUENCE [LARGE SCALE GENOMIC DNA]</scope>
    <source>
        <strain evidence="2">6684</strain>
    </source>
</reference>
<protein>
    <submittedName>
        <fullName evidence="1">Uncharacterized protein</fullName>
    </submittedName>
</protein>
<evidence type="ECO:0000313" key="1">
    <source>
        <dbReference type="EMBL" id="KND96701.1"/>
    </source>
</evidence>
<gene>
    <name evidence="1" type="ORF">QG37_07001</name>
</gene>
<sequence>MVASMTTRRLMERQVDPTVKSKPLAELEPLMLVDLALLQSPPKAVIIVNQLPTRTYFWTELNRVEIFLC</sequence>
<organism evidence="1 2">
    <name type="scientific">Candidozyma auris</name>
    <name type="common">Yeast</name>
    <name type="synonym">Candida auris</name>
    <dbReference type="NCBI Taxonomy" id="498019"/>
    <lineage>
        <taxon>Eukaryota</taxon>
        <taxon>Fungi</taxon>
        <taxon>Dikarya</taxon>
        <taxon>Ascomycota</taxon>
        <taxon>Saccharomycotina</taxon>
        <taxon>Pichiomycetes</taxon>
        <taxon>Metschnikowiaceae</taxon>
        <taxon>Candidozyma</taxon>
    </lineage>
</organism>
<comment type="caution">
    <text evidence="1">The sequence shown here is derived from an EMBL/GenBank/DDBJ whole genome shotgun (WGS) entry which is preliminary data.</text>
</comment>
<dbReference type="VEuPathDB" id="FungiDB:QG37_07001"/>
<evidence type="ECO:0000313" key="2">
    <source>
        <dbReference type="Proteomes" id="UP000037122"/>
    </source>
</evidence>
<dbReference type="AlphaFoldDB" id="A0A0L0NRD3"/>
<dbReference type="Proteomes" id="UP000037122">
    <property type="component" value="Unassembled WGS sequence"/>
</dbReference>
<proteinExistence type="predicted"/>
<accession>A0A0L0NRD3</accession>
<dbReference type="EMBL" id="LGST01000051">
    <property type="protein sequence ID" value="KND96701.1"/>
    <property type="molecule type" value="Genomic_DNA"/>
</dbReference>
<name>A0A0L0NRD3_CANAR</name>